<name>A0A0V1AR14_TRISP</name>
<keyword evidence="2" id="KW-1185">Reference proteome</keyword>
<gene>
    <name evidence="1" type="ORF">T01_9922</name>
</gene>
<protein>
    <submittedName>
        <fullName evidence="1">Uncharacterized protein</fullName>
    </submittedName>
</protein>
<sequence>MALKFFRKEMHWKNEMECGRHEAEMENKRYTGSPVGPYFVGLIDLEFDTSEQLFIIRKDLRSSADRSTAFGLEN</sequence>
<organism evidence="1 2">
    <name type="scientific">Trichinella spiralis</name>
    <name type="common">Trichina worm</name>
    <dbReference type="NCBI Taxonomy" id="6334"/>
    <lineage>
        <taxon>Eukaryota</taxon>
        <taxon>Metazoa</taxon>
        <taxon>Ecdysozoa</taxon>
        <taxon>Nematoda</taxon>
        <taxon>Enoplea</taxon>
        <taxon>Dorylaimia</taxon>
        <taxon>Trichinellida</taxon>
        <taxon>Trichinellidae</taxon>
        <taxon>Trichinella</taxon>
    </lineage>
</organism>
<dbReference type="EMBL" id="JYDH01000272">
    <property type="protein sequence ID" value="KRY27221.1"/>
    <property type="molecule type" value="Genomic_DNA"/>
</dbReference>
<dbReference type="AlphaFoldDB" id="A0A0V1AR14"/>
<proteinExistence type="predicted"/>
<accession>A0A0V1AR14</accession>
<evidence type="ECO:0000313" key="2">
    <source>
        <dbReference type="Proteomes" id="UP000054776"/>
    </source>
</evidence>
<dbReference type="InParanoid" id="A0A0V1AR14"/>
<comment type="caution">
    <text evidence="1">The sequence shown here is derived from an EMBL/GenBank/DDBJ whole genome shotgun (WGS) entry which is preliminary data.</text>
</comment>
<reference evidence="1 2" key="1">
    <citation type="submission" date="2015-01" db="EMBL/GenBank/DDBJ databases">
        <title>Evolution of Trichinella species and genotypes.</title>
        <authorList>
            <person name="Korhonen P.K."/>
            <person name="Edoardo P."/>
            <person name="Giuseppe L.R."/>
            <person name="Gasser R.B."/>
        </authorList>
    </citation>
    <scope>NUCLEOTIDE SEQUENCE [LARGE SCALE GENOMIC DNA]</scope>
    <source>
        <strain evidence="1">ISS3</strain>
    </source>
</reference>
<evidence type="ECO:0000313" key="1">
    <source>
        <dbReference type="EMBL" id="KRY27221.1"/>
    </source>
</evidence>
<dbReference type="Proteomes" id="UP000054776">
    <property type="component" value="Unassembled WGS sequence"/>
</dbReference>